<gene>
    <name evidence="3" type="ORF">SAMN04489751_1472</name>
</gene>
<dbReference type="SUPFAM" id="SSF52402">
    <property type="entry name" value="Adenine nucleotide alpha hydrolases-like"/>
    <property type="match status" value="1"/>
</dbReference>
<dbReference type="InterPro" id="IPR014729">
    <property type="entry name" value="Rossmann-like_a/b/a_fold"/>
</dbReference>
<dbReference type="Pfam" id="PF00582">
    <property type="entry name" value="Usp"/>
    <property type="match status" value="1"/>
</dbReference>
<dbReference type="InterPro" id="IPR006015">
    <property type="entry name" value="Universal_stress_UspA"/>
</dbReference>
<dbReference type="InterPro" id="IPR006016">
    <property type="entry name" value="UspA"/>
</dbReference>
<dbReference type="PRINTS" id="PR01438">
    <property type="entry name" value="UNVRSLSTRESS"/>
</dbReference>
<organism evidence="3 4">
    <name type="scientific">Brevibacterium sandarakinum</name>
    <dbReference type="NCBI Taxonomy" id="629680"/>
    <lineage>
        <taxon>Bacteria</taxon>
        <taxon>Bacillati</taxon>
        <taxon>Actinomycetota</taxon>
        <taxon>Actinomycetes</taxon>
        <taxon>Micrococcales</taxon>
        <taxon>Brevibacteriaceae</taxon>
        <taxon>Brevibacterium</taxon>
    </lineage>
</organism>
<protein>
    <submittedName>
        <fullName evidence="3">Universal stress protein family protein</fullName>
    </submittedName>
</protein>
<evidence type="ECO:0000256" key="1">
    <source>
        <dbReference type="ARBA" id="ARBA00008791"/>
    </source>
</evidence>
<dbReference type="Proteomes" id="UP000199700">
    <property type="component" value="Chromosome"/>
</dbReference>
<reference evidence="3" key="1">
    <citation type="submission" date="2016-10" db="EMBL/GenBank/DDBJ databases">
        <authorList>
            <person name="Varghese N."/>
            <person name="Submissions S."/>
        </authorList>
    </citation>
    <scope>NUCLEOTIDE SEQUENCE [LARGE SCALE GENOMIC DNA]</scope>
    <source>
        <strain evidence="3">DSM 22082</strain>
    </source>
</reference>
<evidence type="ECO:0000313" key="4">
    <source>
        <dbReference type="Proteomes" id="UP000199700"/>
    </source>
</evidence>
<dbReference type="CDD" id="cd00293">
    <property type="entry name" value="USP-like"/>
    <property type="match status" value="1"/>
</dbReference>
<keyword evidence="4" id="KW-1185">Reference proteome</keyword>
<evidence type="ECO:0000259" key="2">
    <source>
        <dbReference type="Pfam" id="PF00582"/>
    </source>
</evidence>
<dbReference type="AlphaFoldDB" id="A0A1H1QBY8"/>
<dbReference type="Gene3D" id="3.40.50.620">
    <property type="entry name" value="HUPs"/>
    <property type="match status" value="1"/>
</dbReference>
<dbReference type="EMBL" id="LT629739">
    <property type="protein sequence ID" value="SDS20399.1"/>
    <property type="molecule type" value="Genomic_DNA"/>
</dbReference>
<accession>A0A1H1QBY8</accession>
<proteinExistence type="inferred from homology"/>
<evidence type="ECO:0000313" key="3">
    <source>
        <dbReference type="EMBL" id="SDS20399.1"/>
    </source>
</evidence>
<sequence length="140" mass="14982">MNQSGANTLVDMTILIGYLPAPEGEAALRAGFAEAKLRSSNAVVINSQRRGASGTPTEIDQDVIDRIVSLGKDSDVEVEVLQPDHEDDLPGTLNELVEEHDAQLIVIGLRKRSAIGKFILGSQAQRILLEAEVPVLTAKA</sequence>
<name>A0A1H1QBY8_BRESA</name>
<feature type="domain" description="UspA" evidence="2">
    <location>
        <begin position="13"/>
        <end position="138"/>
    </location>
</feature>
<dbReference type="STRING" id="629680.SAMN04489751_1472"/>
<comment type="similarity">
    <text evidence="1">Belongs to the universal stress protein A family.</text>
</comment>